<reference evidence="4 5" key="1">
    <citation type="journal article" date="2022" name="IScience">
        <title>An ultrasensitive nanofiber-based assay for enzymatic hydrolysis and deep-sea microbial degradation of cellulose.</title>
        <authorList>
            <person name="Tsudome M."/>
            <person name="Tachioka M."/>
            <person name="Miyazaki M."/>
            <person name="Uchimura K."/>
            <person name="Tsuda M."/>
            <person name="Takaki Y."/>
            <person name="Deguchi S."/>
        </authorList>
    </citation>
    <scope>NUCLEOTIDE SEQUENCE [LARGE SCALE GENOMIC DNA]</scope>
    <source>
        <strain evidence="4 5">GE09</strain>
    </source>
</reference>
<sequence>MTIDEINIPQATSSEFQLTSKATGTTYPLVDEVLIGRELDCTIRLQDPQIRRYHAKVSASEDGLFLEDLNSKNNTYLNGCRIGTGAWVTLSDEINFDGVKFTVEAVSLSQEDAPVEDINLEDTFGFGTPLPKASPMPEMPFSNQDVVEATRALEERAKARLQSFKESEESGLNPDWEEFIANRNKQTTSETTTAKPLIFTPKHSDGTPASLNENGELRRAVVTPISSRQAAPVSDKDELAELEKEIAALTDESLSEEEQIDVAQTSQEHAFAPEEPLETTQEVTQENDLAPAESEPEVEEPAALKPPTKRSTTEVNLGSGPRLLAQTAPIRGKCYLLAATDAKKTWTIGRASNTDMQLSEEAIDLIHAHIELTDAGYKIRTTRTTNGMLINGKFNAEATLKNGDNIQFGRIEFIYRDDEITEQPSKNKDPRKVNYGMIAGALVVLGALLAALLNTPMPV</sequence>
<dbReference type="CDD" id="cd00060">
    <property type="entry name" value="FHA"/>
    <property type="match status" value="2"/>
</dbReference>
<feature type="domain" description="FHA" evidence="3">
    <location>
        <begin position="33"/>
        <end position="82"/>
    </location>
</feature>
<keyword evidence="2" id="KW-1133">Transmembrane helix</keyword>
<dbReference type="InterPro" id="IPR000253">
    <property type="entry name" value="FHA_dom"/>
</dbReference>
<gene>
    <name evidence="4" type="ORF">MARGE09_P2999</name>
</gene>
<feature type="region of interest" description="Disordered" evidence="1">
    <location>
        <begin position="271"/>
        <end position="320"/>
    </location>
</feature>
<proteinExistence type="predicted"/>
<keyword evidence="5" id="KW-1185">Reference proteome</keyword>
<feature type="compositionally biased region" description="Polar residues" evidence="1">
    <location>
        <begin position="183"/>
        <end position="194"/>
    </location>
</feature>
<dbReference type="KEGG" id="marq:MARGE09_P2999"/>
<dbReference type="SMART" id="SM00240">
    <property type="entry name" value="FHA"/>
    <property type="match status" value="2"/>
</dbReference>
<feature type="domain" description="FHA" evidence="3">
    <location>
        <begin position="346"/>
        <end position="395"/>
    </location>
</feature>
<dbReference type="Proteomes" id="UP001320119">
    <property type="component" value="Chromosome"/>
</dbReference>
<dbReference type="InterPro" id="IPR008984">
    <property type="entry name" value="SMAD_FHA_dom_sf"/>
</dbReference>
<accession>A0AAN1WJI1</accession>
<dbReference type="EMBL" id="AP023086">
    <property type="protein sequence ID" value="BCD98798.1"/>
    <property type="molecule type" value="Genomic_DNA"/>
</dbReference>
<feature type="region of interest" description="Disordered" evidence="1">
    <location>
        <begin position="183"/>
        <end position="215"/>
    </location>
</feature>
<protein>
    <submittedName>
        <fullName evidence="4">Antigen KI-67</fullName>
    </submittedName>
</protein>
<evidence type="ECO:0000256" key="2">
    <source>
        <dbReference type="SAM" id="Phobius"/>
    </source>
</evidence>
<evidence type="ECO:0000256" key="1">
    <source>
        <dbReference type="SAM" id="MobiDB-lite"/>
    </source>
</evidence>
<evidence type="ECO:0000313" key="5">
    <source>
        <dbReference type="Proteomes" id="UP001320119"/>
    </source>
</evidence>
<feature type="compositionally biased region" description="Polar residues" evidence="1">
    <location>
        <begin position="278"/>
        <end position="287"/>
    </location>
</feature>
<dbReference type="InterPro" id="IPR050923">
    <property type="entry name" value="Cell_Proc_Reg/RNA_Proc"/>
</dbReference>
<keyword evidence="2" id="KW-0472">Membrane</keyword>
<dbReference type="PANTHER" id="PTHR23308">
    <property type="entry name" value="NUCLEAR INHIBITOR OF PROTEIN PHOSPHATASE-1"/>
    <property type="match status" value="1"/>
</dbReference>
<dbReference type="PROSITE" id="PS50006">
    <property type="entry name" value="FHA_DOMAIN"/>
    <property type="match status" value="2"/>
</dbReference>
<organism evidence="4 5">
    <name type="scientific">Marinagarivorans cellulosilyticus</name>
    <dbReference type="NCBI Taxonomy" id="2721545"/>
    <lineage>
        <taxon>Bacteria</taxon>
        <taxon>Pseudomonadati</taxon>
        <taxon>Pseudomonadota</taxon>
        <taxon>Gammaproteobacteria</taxon>
        <taxon>Cellvibrionales</taxon>
        <taxon>Cellvibrionaceae</taxon>
        <taxon>Marinagarivorans</taxon>
    </lineage>
</organism>
<dbReference type="RefSeq" id="WP_236983392.1">
    <property type="nucleotide sequence ID" value="NZ_AP023086.1"/>
</dbReference>
<feature type="transmembrane region" description="Helical" evidence="2">
    <location>
        <begin position="433"/>
        <end position="453"/>
    </location>
</feature>
<dbReference type="AlphaFoldDB" id="A0AAN1WJI1"/>
<evidence type="ECO:0000313" key="4">
    <source>
        <dbReference type="EMBL" id="BCD98798.1"/>
    </source>
</evidence>
<name>A0AAN1WJI1_9GAMM</name>
<dbReference type="SUPFAM" id="SSF49879">
    <property type="entry name" value="SMAD/FHA domain"/>
    <property type="match status" value="2"/>
</dbReference>
<dbReference type="Pfam" id="PF00498">
    <property type="entry name" value="FHA"/>
    <property type="match status" value="2"/>
</dbReference>
<keyword evidence="2" id="KW-0812">Transmembrane</keyword>
<evidence type="ECO:0000259" key="3">
    <source>
        <dbReference type="PROSITE" id="PS50006"/>
    </source>
</evidence>
<dbReference type="Gene3D" id="2.60.200.20">
    <property type="match status" value="2"/>
</dbReference>